<dbReference type="Pfam" id="PF07940">
    <property type="entry name" value="Hepar_II_III_C"/>
    <property type="match status" value="1"/>
</dbReference>
<keyword evidence="3" id="KW-0574">Periplasm</keyword>
<reference evidence="7 8" key="1">
    <citation type="submission" date="2019-10" db="EMBL/GenBank/DDBJ databases">
        <title>Description of Paenibacillus terricola sp. nov.</title>
        <authorList>
            <person name="Carlier A."/>
            <person name="Qi S."/>
        </authorList>
    </citation>
    <scope>NUCLEOTIDE SEQUENCE [LARGE SCALE GENOMIC DNA]</scope>
    <source>
        <strain evidence="7 8">LMG 31459</strain>
    </source>
</reference>
<keyword evidence="2" id="KW-0732">Signal</keyword>
<keyword evidence="8" id="KW-1185">Reference proteome</keyword>
<dbReference type="Gene3D" id="1.50.10.100">
    <property type="entry name" value="Chondroitin AC/alginate lyase"/>
    <property type="match status" value="1"/>
</dbReference>
<feature type="domain" description="Heparinase II/III-like C-terminal" evidence="5">
    <location>
        <begin position="419"/>
        <end position="647"/>
    </location>
</feature>
<dbReference type="InterPro" id="IPR012480">
    <property type="entry name" value="Hepar_II_III_C"/>
</dbReference>
<organism evidence="7 8">
    <name type="scientific">Paenibacillus phytohabitans</name>
    <dbReference type="NCBI Taxonomy" id="2654978"/>
    <lineage>
        <taxon>Bacteria</taxon>
        <taxon>Bacillati</taxon>
        <taxon>Bacillota</taxon>
        <taxon>Bacilli</taxon>
        <taxon>Bacillales</taxon>
        <taxon>Paenibacillaceae</taxon>
        <taxon>Paenibacillus</taxon>
    </lineage>
</organism>
<dbReference type="SUPFAM" id="SSF48230">
    <property type="entry name" value="Chondroitin AC/alginate lyase"/>
    <property type="match status" value="1"/>
</dbReference>
<dbReference type="InterPro" id="IPR008929">
    <property type="entry name" value="Chondroitin_lyas"/>
</dbReference>
<evidence type="ECO:0000256" key="4">
    <source>
        <dbReference type="ARBA" id="ARBA00023239"/>
    </source>
</evidence>
<protein>
    <recommendedName>
        <fullName evidence="9">Heparin-sulfate lyase N-terminal domain-containing protein</fullName>
    </recommendedName>
</protein>
<gene>
    <name evidence="7" type="ORF">GC101_31355</name>
</gene>
<dbReference type="InterPro" id="IPR031680">
    <property type="entry name" value="Hepar_II_III_N"/>
</dbReference>
<evidence type="ECO:0000313" key="8">
    <source>
        <dbReference type="Proteomes" id="UP000596857"/>
    </source>
</evidence>
<accession>A0ABX1YUC9</accession>
<dbReference type="PANTHER" id="PTHR39210">
    <property type="entry name" value="HEPARIN-SULFATE LYASE"/>
    <property type="match status" value="1"/>
</dbReference>
<keyword evidence="4" id="KW-0456">Lyase</keyword>
<dbReference type="Gene3D" id="2.70.98.70">
    <property type="match status" value="1"/>
</dbReference>
<evidence type="ECO:0000313" key="7">
    <source>
        <dbReference type="EMBL" id="NOU83360.1"/>
    </source>
</evidence>
<name>A0ABX1YUC9_9BACL</name>
<proteinExistence type="predicted"/>
<feature type="domain" description="Heparin-sulfate lyase N-terminal" evidence="6">
    <location>
        <begin position="40"/>
        <end position="371"/>
    </location>
</feature>
<dbReference type="Proteomes" id="UP000596857">
    <property type="component" value="Unassembled WGS sequence"/>
</dbReference>
<evidence type="ECO:0000256" key="1">
    <source>
        <dbReference type="ARBA" id="ARBA00004418"/>
    </source>
</evidence>
<sequence>MRSVKPIKVRVQMTIGYKDLRHNPIYTKPQLSDEEFLGTMLDLNRPELGGVAAYLKSGDVPAARDAYLEVISAGNNGRYYFEVKDVPKLQAYAASYYGHEEEAQQTIAEADRIVEGDIPLFKGKRVVFPRGTYDWNSWLYDSSQYQLHLTRFVYVKHLSRAYALTGDEKYAKCFNDMISDFIDDNRVPVDDTFRSEHSTWDPLSVGVRLFMLPEAFIIFFSSPAFEPEVKLKLIKSFQEHGQYVRKYHAGGGNHVCMQLRGLIQTALLLPELKDSAEWLEYGLRELPGYIRQNVYADGVQFEGSPNYHLIVMRDLYELVALFHKLGIDAGEYRDTLEKMFTVTMHLLAPDGQMVKFGDTDVQVASELRNVMSLGAYLYQRGDFKALGHERLPFSLLWRVGPEAVQQYEQLKAKQPAETAACFPIGGYITSRQGWSREDMYMAMRAGVGVGGHAHSDALSLVLYAGGRELLADSGMGLFEWNKERKYTVSTRAHNTVVVDGQDQHVRSFHWNTPTTAACRIWDVQSSAAYDYSFASHYGYTRYDDPVIHSRKVLFIKNSYWMIVDLFEAKEQHRYEQYFHLPTGGAGYDCRRSGEVSTQLEGANLLLLHLPAGHAEDQLLLEPGLIFKQGEYTESPVVKRSLTVAGRTAIVTLAVPFGTEKPKVTIEPLPARMNGKELSAEEATALRIIMEDRVDEICLYHNSVEVAGYLDHTGNIIAEALLPRKNEPDGLEFAGGNYSRDVIVITDSKS</sequence>
<evidence type="ECO:0000256" key="3">
    <source>
        <dbReference type="ARBA" id="ARBA00022764"/>
    </source>
</evidence>
<evidence type="ECO:0000259" key="6">
    <source>
        <dbReference type="Pfam" id="PF16889"/>
    </source>
</evidence>
<comment type="caution">
    <text evidence="7">The sequence shown here is derived from an EMBL/GenBank/DDBJ whole genome shotgun (WGS) entry which is preliminary data.</text>
</comment>
<dbReference type="EMBL" id="WHOB01000093">
    <property type="protein sequence ID" value="NOU83360.1"/>
    <property type="molecule type" value="Genomic_DNA"/>
</dbReference>
<dbReference type="Pfam" id="PF16889">
    <property type="entry name" value="Hepar_II_III_N"/>
    <property type="match status" value="1"/>
</dbReference>
<evidence type="ECO:0000259" key="5">
    <source>
        <dbReference type="Pfam" id="PF07940"/>
    </source>
</evidence>
<evidence type="ECO:0008006" key="9">
    <source>
        <dbReference type="Google" id="ProtNLM"/>
    </source>
</evidence>
<comment type="subcellular location">
    <subcellularLocation>
        <location evidence="1">Periplasm</location>
    </subcellularLocation>
</comment>
<evidence type="ECO:0000256" key="2">
    <source>
        <dbReference type="ARBA" id="ARBA00022729"/>
    </source>
</evidence>
<dbReference type="PANTHER" id="PTHR39210:SF1">
    <property type="entry name" value="HEPARIN-SULFATE LYASE"/>
    <property type="match status" value="1"/>
</dbReference>